<comment type="caution">
    <text evidence="9">The sequence shown here is derived from an EMBL/GenBank/DDBJ whole genome shotgun (WGS) entry which is preliminary data.</text>
</comment>
<dbReference type="CDD" id="cd11061">
    <property type="entry name" value="CYP67-like"/>
    <property type="match status" value="1"/>
</dbReference>
<dbReference type="Proteomes" id="UP000664203">
    <property type="component" value="Unassembled WGS sequence"/>
</dbReference>
<proteinExistence type="inferred from homology"/>
<keyword evidence="8" id="KW-0472">Membrane</keyword>
<feature type="transmembrane region" description="Helical" evidence="8">
    <location>
        <begin position="66"/>
        <end position="86"/>
    </location>
</feature>
<keyword evidence="6" id="KW-0503">Monooxygenase</keyword>
<evidence type="ECO:0000256" key="2">
    <source>
        <dbReference type="ARBA" id="ARBA00010617"/>
    </source>
</evidence>
<keyword evidence="4" id="KW-0560">Oxidoreductase</keyword>
<keyword evidence="3 7" id="KW-0479">Metal-binding</keyword>
<keyword evidence="10" id="KW-1185">Reference proteome</keyword>
<comment type="cofactor">
    <cofactor evidence="1 7">
        <name>heme</name>
        <dbReference type="ChEBI" id="CHEBI:30413"/>
    </cofactor>
</comment>
<dbReference type="SUPFAM" id="SSF48264">
    <property type="entry name" value="Cytochrome P450"/>
    <property type="match status" value="1"/>
</dbReference>
<dbReference type="GO" id="GO:0005506">
    <property type="term" value="F:iron ion binding"/>
    <property type="evidence" value="ECO:0007669"/>
    <property type="project" value="InterPro"/>
</dbReference>
<evidence type="ECO:0000313" key="9">
    <source>
        <dbReference type="EMBL" id="CAF9908699.1"/>
    </source>
</evidence>
<feature type="transmembrane region" description="Helical" evidence="8">
    <location>
        <begin position="7"/>
        <end position="23"/>
    </location>
</feature>
<dbReference type="PRINTS" id="PR00385">
    <property type="entry name" value="P450"/>
</dbReference>
<gene>
    <name evidence="9" type="ORF">ALECFALPRED_004902</name>
</gene>
<evidence type="ECO:0000256" key="5">
    <source>
        <dbReference type="ARBA" id="ARBA00023004"/>
    </source>
</evidence>
<dbReference type="OrthoDB" id="6692864at2759"/>
<organism evidence="9 10">
    <name type="scientific">Alectoria fallacina</name>
    <dbReference type="NCBI Taxonomy" id="1903189"/>
    <lineage>
        <taxon>Eukaryota</taxon>
        <taxon>Fungi</taxon>
        <taxon>Dikarya</taxon>
        <taxon>Ascomycota</taxon>
        <taxon>Pezizomycotina</taxon>
        <taxon>Lecanoromycetes</taxon>
        <taxon>OSLEUM clade</taxon>
        <taxon>Lecanoromycetidae</taxon>
        <taxon>Lecanorales</taxon>
        <taxon>Lecanorineae</taxon>
        <taxon>Parmeliaceae</taxon>
        <taxon>Alectoria</taxon>
    </lineage>
</organism>
<dbReference type="GO" id="GO:0004497">
    <property type="term" value="F:monooxygenase activity"/>
    <property type="evidence" value="ECO:0007669"/>
    <property type="project" value="UniProtKB-KW"/>
</dbReference>
<dbReference type="InterPro" id="IPR002403">
    <property type="entry name" value="Cyt_P450_E_grp-IV"/>
</dbReference>
<sequence length="564" mass="62948">MLQQTKLCIAAVAGILSHCLVFIRNEHHIQAPQLFRFFLLLSLFLFIGEARLWALSDSGQAAKTSALIVLSYAASLFTSIAVYRAFFHKLRKFPGPTGARVSKFWHVGKLLGRPNFKVLDELHQQYGDFVRTGEPFPPARNQQSSSHRKLLGPNEISIRSPSAMAEINGPGSRCTKAPFYDLLLPRTSIITTRNKTLHDQRRRIWDYGFGAKALNQYEPQVDHYASLLTSAISQRLGAPMDVTSWFHYFSFDLMGQLSFGKSFNMLATGERHFAIDLMRDGLTLLGLFTPTPWLARIGFSIPGVASGWKSMFVWSDAQMRERIDREDDGENNDITSWLINASRENNSLEADRSWLNGDAFGIIIAGSDTTATTLAMLFYHLALDPCQISKIRAELVQLDAKPDARALQTLPHLNGAINETLRLHPPVPSNGLRESPPDGITIASTFIPGSTVLCLPVYSLHRLASCFERPLEFIPERWYSKPELVHDKGAFAPFNQGRFGCVGKNLALMEVRAVTAALLNRYDLEFAPGMGKGEGVERDMGDQFTATPGKLELVFSERVRKGEV</sequence>
<protein>
    <recommendedName>
        <fullName evidence="11">Cytochrome P450</fullName>
    </recommendedName>
</protein>
<evidence type="ECO:0000256" key="8">
    <source>
        <dbReference type="SAM" id="Phobius"/>
    </source>
</evidence>
<feature type="transmembrane region" description="Helical" evidence="8">
    <location>
        <begin position="35"/>
        <end position="54"/>
    </location>
</feature>
<dbReference type="PRINTS" id="PR00465">
    <property type="entry name" value="EP450IV"/>
</dbReference>
<dbReference type="EMBL" id="CAJPDR010000030">
    <property type="protein sequence ID" value="CAF9908699.1"/>
    <property type="molecule type" value="Genomic_DNA"/>
</dbReference>
<dbReference type="Gene3D" id="1.10.630.10">
    <property type="entry name" value="Cytochrome P450"/>
    <property type="match status" value="1"/>
</dbReference>
<dbReference type="AlphaFoldDB" id="A0A8H3ENX4"/>
<accession>A0A8H3ENX4</accession>
<evidence type="ECO:0000256" key="4">
    <source>
        <dbReference type="ARBA" id="ARBA00023002"/>
    </source>
</evidence>
<keyword evidence="5 7" id="KW-0408">Iron</keyword>
<evidence type="ECO:0008006" key="11">
    <source>
        <dbReference type="Google" id="ProtNLM"/>
    </source>
</evidence>
<evidence type="ECO:0000256" key="1">
    <source>
        <dbReference type="ARBA" id="ARBA00001971"/>
    </source>
</evidence>
<dbReference type="PANTHER" id="PTHR24305:SF187">
    <property type="entry name" value="P450, PUTATIVE (EUROFUNG)-RELATED"/>
    <property type="match status" value="1"/>
</dbReference>
<dbReference type="Pfam" id="PF00067">
    <property type="entry name" value="p450"/>
    <property type="match status" value="1"/>
</dbReference>
<dbReference type="InterPro" id="IPR050121">
    <property type="entry name" value="Cytochrome_P450_monoxygenase"/>
</dbReference>
<feature type="binding site" description="axial binding residue" evidence="7">
    <location>
        <position position="501"/>
    </location>
    <ligand>
        <name>heme</name>
        <dbReference type="ChEBI" id="CHEBI:30413"/>
    </ligand>
    <ligandPart>
        <name>Fe</name>
        <dbReference type="ChEBI" id="CHEBI:18248"/>
    </ligandPart>
</feature>
<name>A0A8H3ENX4_9LECA</name>
<keyword evidence="7" id="KW-0349">Heme</keyword>
<dbReference type="InterPro" id="IPR036396">
    <property type="entry name" value="Cyt_P450_sf"/>
</dbReference>
<comment type="similarity">
    <text evidence="2">Belongs to the cytochrome P450 family.</text>
</comment>
<evidence type="ECO:0000256" key="3">
    <source>
        <dbReference type="ARBA" id="ARBA00022723"/>
    </source>
</evidence>
<reference evidence="9" key="1">
    <citation type="submission" date="2021-03" db="EMBL/GenBank/DDBJ databases">
        <authorList>
            <person name="Tagirdzhanova G."/>
        </authorList>
    </citation>
    <scope>NUCLEOTIDE SEQUENCE</scope>
</reference>
<keyword evidence="8" id="KW-1133">Transmembrane helix</keyword>
<evidence type="ECO:0000256" key="7">
    <source>
        <dbReference type="PIRSR" id="PIRSR602403-1"/>
    </source>
</evidence>
<dbReference type="InterPro" id="IPR001128">
    <property type="entry name" value="Cyt_P450"/>
</dbReference>
<dbReference type="GO" id="GO:0016705">
    <property type="term" value="F:oxidoreductase activity, acting on paired donors, with incorporation or reduction of molecular oxygen"/>
    <property type="evidence" value="ECO:0007669"/>
    <property type="project" value="InterPro"/>
</dbReference>
<evidence type="ECO:0000313" key="10">
    <source>
        <dbReference type="Proteomes" id="UP000664203"/>
    </source>
</evidence>
<keyword evidence="8" id="KW-0812">Transmembrane</keyword>
<evidence type="ECO:0000256" key="6">
    <source>
        <dbReference type="ARBA" id="ARBA00023033"/>
    </source>
</evidence>
<dbReference type="GO" id="GO:0020037">
    <property type="term" value="F:heme binding"/>
    <property type="evidence" value="ECO:0007669"/>
    <property type="project" value="InterPro"/>
</dbReference>
<dbReference type="PANTHER" id="PTHR24305">
    <property type="entry name" value="CYTOCHROME P450"/>
    <property type="match status" value="1"/>
</dbReference>